<reference evidence="1 2" key="1">
    <citation type="journal article" date="2022" name="Genome Biol. Evol.">
        <title>The Spruce Budworm Genome: Reconstructing the Evolutionary History of Antifreeze Proteins.</title>
        <authorList>
            <person name="Beliveau C."/>
            <person name="Gagne P."/>
            <person name="Picq S."/>
            <person name="Vernygora O."/>
            <person name="Keeling C.I."/>
            <person name="Pinkney K."/>
            <person name="Doucet D."/>
            <person name="Wen F."/>
            <person name="Johnston J.S."/>
            <person name="Maaroufi H."/>
            <person name="Boyle B."/>
            <person name="Laroche J."/>
            <person name="Dewar K."/>
            <person name="Juretic N."/>
            <person name="Blackburn G."/>
            <person name="Nisole A."/>
            <person name="Brunet B."/>
            <person name="Brandao M."/>
            <person name="Lumley L."/>
            <person name="Duan J."/>
            <person name="Quan G."/>
            <person name="Lucarotti C.J."/>
            <person name="Roe A.D."/>
            <person name="Sperling F.A.H."/>
            <person name="Levesque R.C."/>
            <person name="Cusson M."/>
        </authorList>
    </citation>
    <scope>NUCLEOTIDE SEQUENCE [LARGE SCALE GENOMIC DNA]</scope>
    <source>
        <strain evidence="1">Glfc:IPQL:Cfum</strain>
    </source>
</reference>
<dbReference type="EMBL" id="CM046106">
    <property type="protein sequence ID" value="KAI8436336.1"/>
    <property type="molecule type" value="Genomic_DNA"/>
</dbReference>
<comment type="caution">
    <text evidence="1">The sequence shown here is derived from an EMBL/GenBank/DDBJ whole genome shotgun (WGS) entry which is preliminary data.</text>
</comment>
<organism evidence="1 2">
    <name type="scientific">Choristoneura fumiferana</name>
    <name type="common">Spruce budworm moth</name>
    <name type="synonym">Archips fumiferana</name>
    <dbReference type="NCBI Taxonomy" id="7141"/>
    <lineage>
        <taxon>Eukaryota</taxon>
        <taxon>Metazoa</taxon>
        <taxon>Ecdysozoa</taxon>
        <taxon>Arthropoda</taxon>
        <taxon>Hexapoda</taxon>
        <taxon>Insecta</taxon>
        <taxon>Pterygota</taxon>
        <taxon>Neoptera</taxon>
        <taxon>Endopterygota</taxon>
        <taxon>Lepidoptera</taxon>
        <taxon>Glossata</taxon>
        <taxon>Ditrysia</taxon>
        <taxon>Tortricoidea</taxon>
        <taxon>Tortricidae</taxon>
        <taxon>Tortricinae</taxon>
        <taxon>Choristoneura</taxon>
    </lineage>
</organism>
<gene>
    <name evidence="1" type="ORF">MSG28_004370</name>
</gene>
<proteinExistence type="predicted"/>
<accession>A0ACC0KJS6</accession>
<evidence type="ECO:0000313" key="2">
    <source>
        <dbReference type="Proteomes" id="UP001064048"/>
    </source>
</evidence>
<protein>
    <submittedName>
        <fullName evidence="1">Uncharacterized protein</fullName>
    </submittedName>
</protein>
<dbReference type="Proteomes" id="UP001064048">
    <property type="component" value="Chromosome 6"/>
</dbReference>
<sequence>MASQWTDKSAIMRDLSFAQGRWVPGSIDTAITSGTPPAHNLNEETEEEYYKRWAGDGDFSACPDFSLISKMLEMVQDDVPDTKDIQTGPVEIRKLDPVAKVFVPKLKQVKQIKPKTEKTDKKKKPLPERNVAIASIIANSLKLSQDVKEAPIKLSRPEDFIKTSSLAPNIEELHALRKRNDSVHKVNSWLQSQDMNCMFKKKSSESPKSPSPGQSDASARSLRNPGQQYVPSSWAGEYYKKCIERTHIRDMVQENVWARAEKIMQEIDIRKAEKQKKQEEEDAALAAAMAEAEQEAPPSEAKNDDDTDEHDEPVADSQGLASVLLPKHRHLLTGDCVVCKVLSKKPSENLFETKEVENDKPEFQDAIDETDKNHDEDYFCLVRSSLVENLADKEAAENKLEESDSTENTEILDVSTSES</sequence>
<evidence type="ECO:0000313" key="1">
    <source>
        <dbReference type="EMBL" id="KAI8436336.1"/>
    </source>
</evidence>
<keyword evidence="2" id="KW-1185">Reference proteome</keyword>
<name>A0ACC0KJS6_CHOFU</name>